<protein>
    <recommendedName>
        <fullName evidence="1">DUF1618 domain-containing protein</fullName>
    </recommendedName>
</protein>
<evidence type="ECO:0000313" key="3">
    <source>
        <dbReference type="Proteomes" id="UP000479710"/>
    </source>
</evidence>
<dbReference type="OrthoDB" id="650468at2759"/>
<dbReference type="PANTHER" id="PTHR33086">
    <property type="entry name" value="OS05G0468200 PROTEIN-RELATED"/>
    <property type="match status" value="1"/>
</dbReference>
<name>A0A6G1E0Z7_9ORYZ</name>
<comment type="caution">
    <text evidence="2">The sequence shown here is derived from an EMBL/GenBank/DDBJ whole genome shotgun (WGS) entry which is preliminary data.</text>
</comment>
<sequence length="420" mass="44761">MAPPPSSTTSWVILSREVRACGDGDGDRGGLVVPEGADLSLDLAVPPRVAALAVSPRVSQAEVDPCARRKSPCVLAIDPSAGLVLLLAPPPPAPADAGRLRSWTDADGKVHMFRVSTIPGPRYFVCDVAARTASHVPDPEGLIFNNDLGVIAAPGGGGNYMVVEYQFIVGGGKATFLCFSSETGVWEKKDVDNPLPRWIWRFCDVVSHGGKLCWVDTAAGLLFCDPFADETDMEYVPLPEGDLAPGHEGGCGYCSERALATRRCVQLSDGKFRCVEMGCASDGAAPKVSMRTLVDLETGVWTLEYAVSFADIWASESYKATKLPEKAPSLALVHPKNPDVLYFFLEDQLFGVDLREKEVVEYEAHKMTLPENARVFSHCVLPMELPPALSAGLFREGAASGVNGVTSASPTSPPSDPNGA</sequence>
<feature type="domain" description="DUF1618" evidence="1">
    <location>
        <begin position="214"/>
        <end position="342"/>
    </location>
</feature>
<dbReference type="EMBL" id="SPHZ02000005">
    <property type="protein sequence ID" value="KAF0917603.1"/>
    <property type="molecule type" value="Genomic_DNA"/>
</dbReference>
<evidence type="ECO:0000313" key="2">
    <source>
        <dbReference type="EMBL" id="KAF0917603.1"/>
    </source>
</evidence>
<dbReference type="Pfam" id="PF07762">
    <property type="entry name" value="DUF1618"/>
    <property type="match status" value="1"/>
</dbReference>
<evidence type="ECO:0000259" key="1">
    <source>
        <dbReference type="Pfam" id="PF07762"/>
    </source>
</evidence>
<organism evidence="2 3">
    <name type="scientific">Oryza meyeriana var. granulata</name>
    <dbReference type="NCBI Taxonomy" id="110450"/>
    <lineage>
        <taxon>Eukaryota</taxon>
        <taxon>Viridiplantae</taxon>
        <taxon>Streptophyta</taxon>
        <taxon>Embryophyta</taxon>
        <taxon>Tracheophyta</taxon>
        <taxon>Spermatophyta</taxon>
        <taxon>Magnoliopsida</taxon>
        <taxon>Liliopsida</taxon>
        <taxon>Poales</taxon>
        <taxon>Poaceae</taxon>
        <taxon>BOP clade</taxon>
        <taxon>Oryzoideae</taxon>
        <taxon>Oryzeae</taxon>
        <taxon>Oryzinae</taxon>
        <taxon>Oryza</taxon>
        <taxon>Oryza meyeriana</taxon>
    </lineage>
</organism>
<dbReference type="PANTHER" id="PTHR33086:SF44">
    <property type="entry name" value="OS03G0683600 PROTEIN"/>
    <property type="match status" value="1"/>
</dbReference>
<dbReference type="Proteomes" id="UP000479710">
    <property type="component" value="Unassembled WGS sequence"/>
</dbReference>
<proteinExistence type="predicted"/>
<keyword evidence="3" id="KW-1185">Reference proteome</keyword>
<accession>A0A6G1E0Z7</accession>
<dbReference type="InterPro" id="IPR011676">
    <property type="entry name" value="DUF1618"/>
</dbReference>
<reference evidence="2 3" key="1">
    <citation type="submission" date="2019-11" db="EMBL/GenBank/DDBJ databases">
        <title>Whole genome sequence of Oryza granulata.</title>
        <authorList>
            <person name="Li W."/>
        </authorList>
    </citation>
    <scope>NUCLEOTIDE SEQUENCE [LARGE SCALE GENOMIC DNA]</scope>
    <source>
        <strain evidence="3">cv. Menghai</strain>
        <tissue evidence="2">Leaf</tissue>
    </source>
</reference>
<dbReference type="AlphaFoldDB" id="A0A6G1E0Z7"/>
<gene>
    <name evidence="2" type="ORF">E2562_020974</name>
</gene>